<evidence type="ECO:0000256" key="1">
    <source>
        <dbReference type="ARBA" id="ARBA00022475"/>
    </source>
</evidence>
<evidence type="ECO:0000256" key="4">
    <source>
        <dbReference type="ARBA" id="ARBA00023136"/>
    </source>
</evidence>
<keyword evidence="3" id="KW-1133">Transmembrane helix</keyword>
<comment type="caution">
    <text evidence="7">The sequence shown here is derived from an EMBL/GenBank/DDBJ whole genome shotgun (WGS) entry which is preliminary data.</text>
</comment>
<dbReference type="PANTHER" id="PTHR30518">
    <property type="entry name" value="ENDOLYTIC MUREIN TRANSGLYCOSYLASE"/>
    <property type="match status" value="1"/>
</dbReference>
<sequence length="346" mass="38917">MSELKLMRNRKRTRAAVLLILLLGGLAFAGYHILLAQLNPIAPGDSSSIDIRIAESSTASQVAELLYSNHLIRNEALFLAYCRHNDLDSSLKAGHYQFSRSQSLPEIAAAISKGKVVTISFTVPEGYSVDKVGKLLVEKGICTVEEWQEAINQDYNYEFLHLAEPGPGKSYLEGFLFPDTYVIAEDTTVVEIVYAMLDNFEKLWKGEFEQQALDQGMNVYDAIIIASMIEKEAMVDNERKTISGVIKNRLEKDMLLQIDASVLYILNNDEKDIIYYEDLEIDSPYNTYKYVGLPQAPIACPGKAAIDAAINPEQHEYLYYVSRGDGSHQFSKTYSEHLQAKARYID</sequence>
<evidence type="ECO:0000256" key="6">
    <source>
        <dbReference type="ARBA" id="ARBA00023316"/>
    </source>
</evidence>
<dbReference type="GO" id="GO:0016829">
    <property type="term" value="F:lyase activity"/>
    <property type="evidence" value="ECO:0007669"/>
    <property type="project" value="UniProtKB-KW"/>
</dbReference>
<dbReference type="EMBL" id="LNQE01001916">
    <property type="protein sequence ID" value="KUG02663.1"/>
    <property type="molecule type" value="Genomic_DNA"/>
</dbReference>
<evidence type="ECO:0000256" key="5">
    <source>
        <dbReference type="ARBA" id="ARBA00023239"/>
    </source>
</evidence>
<evidence type="ECO:0000256" key="2">
    <source>
        <dbReference type="ARBA" id="ARBA00022692"/>
    </source>
</evidence>
<dbReference type="Gene3D" id="3.30.1490.480">
    <property type="entry name" value="Endolytic murein transglycosylase"/>
    <property type="match status" value="1"/>
</dbReference>
<keyword evidence="5" id="KW-0456">Lyase</keyword>
<dbReference type="HAMAP" id="MF_02065">
    <property type="entry name" value="MltG"/>
    <property type="match status" value="1"/>
</dbReference>
<dbReference type="CDD" id="cd08010">
    <property type="entry name" value="MltG_like"/>
    <property type="match status" value="1"/>
</dbReference>
<protein>
    <submittedName>
        <fullName evidence="7">Protein yceg like</fullName>
    </submittedName>
</protein>
<gene>
    <name evidence="7" type="ORF">ASZ90_020031</name>
</gene>
<dbReference type="GO" id="GO:0071555">
    <property type="term" value="P:cell wall organization"/>
    <property type="evidence" value="ECO:0007669"/>
    <property type="project" value="UniProtKB-KW"/>
</dbReference>
<evidence type="ECO:0000313" key="7">
    <source>
        <dbReference type="EMBL" id="KUG02663.1"/>
    </source>
</evidence>
<keyword evidence="4" id="KW-0472">Membrane</keyword>
<reference evidence="7" key="1">
    <citation type="journal article" date="2015" name="Proc. Natl. Acad. Sci. U.S.A.">
        <title>Networks of energetic and metabolic interactions define dynamics in microbial communities.</title>
        <authorList>
            <person name="Embree M."/>
            <person name="Liu J.K."/>
            <person name="Al-Bassam M.M."/>
            <person name="Zengler K."/>
        </authorList>
    </citation>
    <scope>NUCLEOTIDE SEQUENCE</scope>
</reference>
<dbReference type="AlphaFoldDB" id="A0A0W8E1W7"/>
<dbReference type="InterPro" id="IPR003770">
    <property type="entry name" value="MLTG-like"/>
</dbReference>
<dbReference type="Gene3D" id="3.30.160.60">
    <property type="entry name" value="Classic Zinc Finger"/>
    <property type="match status" value="1"/>
</dbReference>
<keyword evidence="1" id="KW-1003">Cell membrane</keyword>
<keyword evidence="2" id="KW-0812">Transmembrane</keyword>
<keyword evidence="6" id="KW-0961">Cell wall biogenesis/degradation</keyword>
<proteinExistence type="inferred from homology"/>
<evidence type="ECO:0000256" key="3">
    <source>
        <dbReference type="ARBA" id="ARBA00022989"/>
    </source>
</evidence>
<dbReference type="NCBIfam" id="TIGR00247">
    <property type="entry name" value="endolytic transglycosylase MltG"/>
    <property type="match status" value="1"/>
</dbReference>
<dbReference type="Pfam" id="PF02618">
    <property type="entry name" value="YceG"/>
    <property type="match status" value="1"/>
</dbReference>
<accession>A0A0W8E1W7</accession>
<name>A0A0W8E1W7_9ZZZZ</name>
<dbReference type="PANTHER" id="PTHR30518:SF2">
    <property type="entry name" value="ENDOLYTIC MUREIN TRANSGLYCOSYLASE"/>
    <property type="match status" value="1"/>
</dbReference>
<organism evidence="7">
    <name type="scientific">hydrocarbon metagenome</name>
    <dbReference type="NCBI Taxonomy" id="938273"/>
    <lineage>
        <taxon>unclassified sequences</taxon>
        <taxon>metagenomes</taxon>
        <taxon>ecological metagenomes</taxon>
    </lineage>
</organism>